<organism evidence="1 2">
    <name type="scientific">Pistacia atlantica</name>
    <dbReference type="NCBI Taxonomy" id="434234"/>
    <lineage>
        <taxon>Eukaryota</taxon>
        <taxon>Viridiplantae</taxon>
        <taxon>Streptophyta</taxon>
        <taxon>Embryophyta</taxon>
        <taxon>Tracheophyta</taxon>
        <taxon>Spermatophyta</taxon>
        <taxon>Magnoliopsida</taxon>
        <taxon>eudicotyledons</taxon>
        <taxon>Gunneridae</taxon>
        <taxon>Pentapetalae</taxon>
        <taxon>rosids</taxon>
        <taxon>malvids</taxon>
        <taxon>Sapindales</taxon>
        <taxon>Anacardiaceae</taxon>
        <taxon>Pistacia</taxon>
    </lineage>
</organism>
<gene>
    <name evidence="1" type="ORF">Patl1_20700</name>
</gene>
<proteinExistence type="predicted"/>
<sequence length="204" mass="22952">MDKGKEVQSVSFELGVESDVQVGTAPIDLQEALELHVRVRHNNIKSDVYTYCSIFNAIADFKYLHFGKEVHGMVLKSSRDMMVISVCNATVDAYAKCGAPEYMREEGFRPNQFTFSSVLVSYSRLCFLEYGQQMHGLLCKAGLDKYKCIKNALVDIYAKCGSVNEAKKVFERIFEWISNPDTVSWTAMISGYAQHGLRGCRSAL</sequence>
<dbReference type="EMBL" id="CM047900">
    <property type="protein sequence ID" value="KAJ0098330.1"/>
    <property type="molecule type" value="Genomic_DNA"/>
</dbReference>
<dbReference type="Proteomes" id="UP001164250">
    <property type="component" value="Chromosome 4"/>
</dbReference>
<evidence type="ECO:0000313" key="2">
    <source>
        <dbReference type="Proteomes" id="UP001164250"/>
    </source>
</evidence>
<keyword evidence="2" id="KW-1185">Reference proteome</keyword>
<comment type="caution">
    <text evidence="1">The sequence shown here is derived from an EMBL/GenBank/DDBJ whole genome shotgun (WGS) entry which is preliminary data.</text>
</comment>
<name>A0ACC1BHE6_9ROSI</name>
<protein>
    <submittedName>
        <fullName evidence="1">Uncharacterized protein</fullName>
    </submittedName>
</protein>
<evidence type="ECO:0000313" key="1">
    <source>
        <dbReference type="EMBL" id="KAJ0098330.1"/>
    </source>
</evidence>
<reference evidence="2" key="1">
    <citation type="journal article" date="2023" name="G3 (Bethesda)">
        <title>Genome assembly and association tests identify interacting loci associated with vigor, precocity, and sex in interspecific pistachio rootstocks.</title>
        <authorList>
            <person name="Palmer W."/>
            <person name="Jacygrad E."/>
            <person name="Sagayaradj S."/>
            <person name="Cavanaugh K."/>
            <person name="Han R."/>
            <person name="Bertier L."/>
            <person name="Beede B."/>
            <person name="Kafkas S."/>
            <person name="Golino D."/>
            <person name="Preece J."/>
            <person name="Michelmore R."/>
        </authorList>
    </citation>
    <scope>NUCLEOTIDE SEQUENCE [LARGE SCALE GENOMIC DNA]</scope>
</reference>
<accession>A0ACC1BHE6</accession>